<evidence type="ECO:0000313" key="2">
    <source>
        <dbReference type="Proteomes" id="UP000316500"/>
    </source>
</evidence>
<sequence length="79" mass="8940">MSTDTATNIRPNHHFGQSVSGGESHACLFADIIQEGRQRFPMQKGYNRGITQASETWTHLKKNVACQFCRSASENECHW</sequence>
<protein>
    <submittedName>
        <fullName evidence="1">Uncharacterized protein</fullName>
    </submittedName>
</protein>
<dbReference type="EMBL" id="VNFK01000004">
    <property type="protein sequence ID" value="TVU64707.1"/>
    <property type="molecule type" value="Genomic_DNA"/>
</dbReference>
<dbReference type="AlphaFoldDB" id="A0A558H6F6"/>
<name>A0A558H6F6_PAENT</name>
<gene>
    <name evidence="1" type="ORF">FQP90_06470</name>
</gene>
<accession>A0A558H6F6</accession>
<reference evidence="1 2" key="1">
    <citation type="submission" date="2019-07" db="EMBL/GenBank/DDBJ databases">
        <title>Diversity of Bacteria from Kongsfjorden, Arctic.</title>
        <authorList>
            <person name="Yu Y."/>
        </authorList>
    </citation>
    <scope>NUCLEOTIDE SEQUENCE [LARGE SCALE GENOMIC DNA]</scope>
    <source>
        <strain evidence="1 2">SM1928</strain>
    </source>
</reference>
<organism evidence="1 2">
    <name type="scientific">Paenarthrobacter nitroguajacolicus</name>
    <name type="common">Arthrobacter nitroguajacolicus</name>
    <dbReference type="NCBI Taxonomy" id="211146"/>
    <lineage>
        <taxon>Bacteria</taxon>
        <taxon>Bacillati</taxon>
        <taxon>Actinomycetota</taxon>
        <taxon>Actinomycetes</taxon>
        <taxon>Micrococcales</taxon>
        <taxon>Micrococcaceae</taxon>
        <taxon>Paenarthrobacter</taxon>
    </lineage>
</organism>
<dbReference type="RefSeq" id="WP_144648864.1">
    <property type="nucleotide sequence ID" value="NZ_VNFK01000004.1"/>
</dbReference>
<evidence type="ECO:0000313" key="1">
    <source>
        <dbReference type="EMBL" id="TVU64707.1"/>
    </source>
</evidence>
<dbReference type="Proteomes" id="UP000316500">
    <property type="component" value="Unassembled WGS sequence"/>
</dbReference>
<comment type="caution">
    <text evidence="1">The sequence shown here is derived from an EMBL/GenBank/DDBJ whole genome shotgun (WGS) entry which is preliminary data.</text>
</comment>
<dbReference type="GeneID" id="79882690"/>
<proteinExistence type="predicted"/>